<sequence>MWKSLSITSSTLNGVLYGRTGPRLTKPSFFTINIATKFMHADHQRNHHFQAFLEDLNHQIFFL</sequence>
<dbReference type="EnsemblPlants" id="novel_model_483_5bd9a17a">
    <property type="protein sequence ID" value="cds.novel_model_483_5bd9a17a"/>
    <property type="gene ID" value="novel_gene_282_5bd9a17a"/>
</dbReference>
<evidence type="ECO:0000313" key="1">
    <source>
        <dbReference type="EnsemblPlants" id="cds.novel_model_483_5bd9a17a"/>
    </source>
</evidence>
<reference evidence="1" key="2">
    <citation type="submission" date="2021-03" db="UniProtKB">
        <authorList>
            <consortium name="EnsemblPlants"/>
        </authorList>
    </citation>
    <scope>IDENTIFICATION</scope>
</reference>
<name>A0A803R418_CANSA</name>
<evidence type="ECO:0000313" key="2">
    <source>
        <dbReference type="Proteomes" id="UP000596661"/>
    </source>
</evidence>
<dbReference type="Gramene" id="novel_model_483_5bd9a17a">
    <property type="protein sequence ID" value="cds.novel_model_483_5bd9a17a"/>
    <property type="gene ID" value="novel_gene_282_5bd9a17a"/>
</dbReference>
<proteinExistence type="predicted"/>
<dbReference type="EMBL" id="UZAU01000126">
    <property type="status" value="NOT_ANNOTATED_CDS"/>
    <property type="molecule type" value="Genomic_DNA"/>
</dbReference>
<dbReference type="Proteomes" id="UP000596661">
    <property type="component" value="Chromosome 2"/>
</dbReference>
<reference evidence="1" key="1">
    <citation type="submission" date="2018-11" db="EMBL/GenBank/DDBJ databases">
        <authorList>
            <person name="Grassa J C."/>
        </authorList>
    </citation>
    <scope>NUCLEOTIDE SEQUENCE [LARGE SCALE GENOMIC DNA]</scope>
</reference>
<protein>
    <submittedName>
        <fullName evidence="1">Uncharacterized protein</fullName>
    </submittedName>
</protein>
<organism evidence="1 2">
    <name type="scientific">Cannabis sativa</name>
    <name type="common">Hemp</name>
    <name type="synonym">Marijuana</name>
    <dbReference type="NCBI Taxonomy" id="3483"/>
    <lineage>
        <taxon>Eukaryota</taxon>
        <taxon>Viridiplantae</taxon>
        <taxon>Streptophyta</taxon>
        <taxon>Embryophyta</taxon>
        <taxon>Tracheophyta</taxon>
        <taxon>Spermatophyta</taxon>
        <taxon>Magnoliopsida</taxon>
        <taxon>eudicotyledons</taxon>
        <taxon>Gunneridae</taxon>
        <taxon>Pentapetalae</taxon>
        <taxon>rosids</taxon>
        <taxon>fabids</taxon>
        <taxon>Rosales</taxon>
        <taxon>Cannabaceae</taxon>
        <taxon>Cannabis</taxon>
    </lineage>
</organism>
<dbReference type="AlphaFoldDB" id="A0A803R418"/>
<keyword evidence="2" id="KW-1185">Reference proteome</keyword>
<accession>A0A803R418</accession>